<organism evidence="1 2">
    <name type="scientific">Sulfuricurvum kujiense (strain ATCC BAA-921 / DSM 16994 / JCM 11577 / YK-1)</name>
    <dbReference type="NCBI Taxonomy" id="709032"/>
    <lineage>
        <taxon>Bacteria</taxon>
        <taxon>Pseudomonadati</taxon>
        <taxon>Campylobacterota</taxon>
        <taxon>Epsilonproteobacteria</taxon>
        <taxon>Campylobacterales</taxon>
        <taxon>Sulfurimonadaceae</taxon>
        <taxon>Sulfuricurvum</taxon>
    </lineage>
</organism>
<evidence type="ECO:0000313" key="2">
    <source>
        <dbReference type="Proteomes" id="UP000008721"/>
    </source>
</evidence>
<dbReference type="HOGENOM" id="CLU_2080515_0_0_7"/>
<dbReference type="STRING" id="709032.Sulku_2239"/>
<dbReference type="RefSeq" id="WP_013461096.1">
    <property type="nucleotide sequence ID" value="NC_014762.1"/>
</dbReference>
<dbReference type="EMBL" id="CP002355">
    <property type="protein sequence ID" value="ADR34899.1"/>
    <property type="molecule type" value="Genomic_DNA"/>
</dbReference>
<sequence>MNYFLPLFTVALIAVKGIGGEMYDPFAQTESMKKKHSSSPLLMPPPLVLPAKIAVPTVVTAVMNDKAFINNRWYHVNDSLNGQVIVSIQPRFVSLKEGNRLIILGVGNQRRILGIKETQ</sequence>
<dbReference type="AlphaFoldDB" id="E4TWQ3"/>
<dbReference type="OrthoDB" id="5356183at2"/>
<proteinExistence type="predicted"/>
<gene>
    <name evidence="1" type="ordered locus">Sulku_2239</name>
</gene>
<accession>E4TWQ3</accession>
<dbReference type="Proteomes" id="UP000008721">
    <property type="component" value="Chromosome"/>
</dbReference>
<keyword evidence="2" id="KW-1185">Reference proteome</keyword>
<protein>
    <submittedName>
        <fullName evidence="1">Uncharacterized protein</fullName>
    </submittedName>
</protein>
<evidence type="ECO:0000313" key="1">
    <source>
        <dbReference type="EMBL" id="ADR34899.1"/>
    </source>
</evidence>
<reference evidence="1 2" key="1">
    <citation type="journal article" date="2012" name="Stand. Genomic Sci.">
        <title>Complete genome sequence of the sulfur compounds oxidizing chemolithoautotroph Sulfuricurvum kujiense type strain (YK-1(T)).</title>
        <authorList>
            <person name="Han C."/>
            <person name="Kotsyurbenko O."/>
            <person name="Chertkov O."/>
            <person name="Held B."/>
            <person name="Lapidus A."/>
            <person name="Nolan M."/>
            <person name="Lucas S."/>
            <person name="Hammon N."/>
            <person name="Deshpande S."/>
            <person name="Cheng J.F."/>
            <person name="Tapia R."/>
            <person name="Goodwin L.A."/>
            <person name="Pitluck S."/>
            <person name="Liolios K."/>
            <person name="Pagani I."/>
            <person name="Ivanova N."/>
            <person name="Mavromatis K."/>
            <person name="Mikhailova N."/>
            <person name="Pati A."/>
            <person name="Chen A."/>
            <person name="Palaniappan K."/>
            <person name="Land M."/>
            <person name="Hauser L."/>
            <person name="Chang Y.J."/>
            <person name="Jeffries C.D."/>
            <person name="Brambilla E.M."/>
            <person name="Rohde M."/>
            <person name="Spring S."/>
            <person name="Sikorski J."/>
            <person name="Goker M."/>
            <person name="Woyke T."/>
            <person name="Bristow J."/>
            <person name="Eisen J.A."/>
            <person name="Markowitz V."/>
            <person name="Hugenholtz P."/>
            <person name="Kyrpides N.C."/>
            <person name="Klenk H.P."/>
            <person name="Detter J.C."/>
        </authorList>
    </citation>
    <scope>NUCLEOTIDE SEQUENCE [LARGE SCALE GENOMIC DNA]</scope>
    <source>
        <strain evidence="2">ATCC BAA-921 / DSM 16994 / JCM 11577 / YK-1</strain>
    </source>
</reference>
<dbReference type="KEGG" id="sku:Sulku_2239"/>
<name>E4TWQ3_SULKY</name>